<dbReference type="OrthoDB" id="1342792at2"/>
<keyword evidence="2 6" id="KW-0805">Transcription regulation</keyword>
<evidence type="ECO:0000256" key="4">
    <source>
        <dbReference type="ARBA" id="ARBA00023125"/>
    </source>
</evidence>
<comment type="similarity">
    <text evidence="1 6">Belongs to the sigma-70 factor family. ECF subfamily.</text>
</comment>
<dbReference type="PANTHER" id="PTHR43133:SF46">
    <property type="entry name" value="RNA POLYMERASE SIGMA-70 FACTOR ECF SUBFAMILY"/>
    <property type="match status" value="1"/>
</dbReference>
<dbReference type="InterPro" id="IPR000838">
    <property type="entry name" value="RNA_pol_sigma70_ECF_CS"/>
</dbReference>
<name>A0A419VW34_9BACT</name>
<dbReference type="PROSITE" id="PS01063">
    <property type="entry name" value="SIGMA70_ECF"/>
    <property type="match status" value="1"/>
</dbReference>
<dbReference type="RefSeq" id="WP_120275077.1">
    <property type="nucleotide sequence ID" value="NZ_RAPN01000004.1"/>
</dbReference>
<dbReference type="InterPro" id="IPR013324">
    <property type="entry name" value="RNA_pol_sigma_r3/r4-like"/>
</dbReference>
<protein>
    <recommendedName>
        <fullName evidence="6">RNA polymerase sigma factor</fullName>
    </recommendedName>
</protein>
<dbReference type="InterPro" id="IPR013325">
    <property type="entry name" value="RNA_pol_sigma_r2"/>
</dbReference>
<proteinExistence type="inferred from homology"/>
<accession>A0A419VW34</accession>
<feature type="domain" description="RNA polymerase sigma-70 region 2" evidence="7">
    <location>
        <begin position="28"/>
        <end position="94"/>
    </location>
</feature>
<dbReference type="AlphaFoldDB" id="A0A419VW34"/>
<dbReference type="GO" id="GO:0016987">
    <property type="term" value="F:sigma factor activity"/>
    <property type="evidence" value="ECO:0007669"/>
    <property type="project" value="UniProtKB-KW"/>
</dbReference>
<dbReference type="Gene3D" id="1.10.10.10">
    <property type="entry name" value="Winged helix-like DNA-binding domain superfamily/Winged helix DNA-binding domain"/>
    <property type="match status" value="1"/>
</dbReference>
<organism evidence="9 10">
    <name type="scientific">Mangrovibacterium diazotrophicum</name>
    <dbReference type="NCBI Taxonomy" id="1261403"/>
    <lineage>
        <taxon>Bacteria</taxon>
        <taxon>Pseudomonadati</taxon>
        <taxon>Bacteroidota</taxon>
        <taxon>Bacteroidia</taxon>
        <taxon>Marinilabiliales</taxon>
        <taxon>Prolixibacteraceae</taxon>
        <taxon>Mangrovibacterium</taxon>
    </lineage>
</organism>
<evidence type="ECO:0000259" key="8">
    <source>
        <dbReference type="Pfam" id="PF08281"/>
    </source>
</evidence>
<dbReference type="InterPro" id="IPR039425">
    <property type="entry name" value="RNA_pol_sigma-70-like"/>
</dbReference>
<dbReference type="GO" id="GO:0003677">
    <property type="term" value="F:DNA binding"/>
    <property type="evidence" value="ECO:0007669"/>
    <property type="project" value="UniProtKB-KW"/>
</dbReference>
<evidence type="ECO:0000259" key="7">
    <source>
        <dbReference type="Pfam" id="PF04542"/>
    </source>
</evidence>
<dbReference type="Pfam" id="PF04542">
    <property type="entry name" value="Sigma70_r2"/>
    <property type="match status" value="1"/>
</dbReference>
<dbReference type="NCBIfam" id="TIGR02985">
    <property type="entry name" value="Sig70_bacteroi1"/>
    <property type="match status" value="1"/>
</dbReference>
<feature type="domain" description="RNA polymerase sigma factor 70 region 4 type 2" evidence="8">
    <location>
        <begin position="123"/>
        <end position="175"/>
    </location>
</feature>
<dbReference type="Proteomes" id="UP000283387">
    <property type="component" value="Unassembled WGS sequence"/>
</dbReference>
<evidence type="ECO:0000256" key="2">
    <source>
        <dbReference type="ARBA" id="ARBA00023015"/>
    </source>
</evidence>
<comment type="caution">
    <text evidence="9">The sequence shown here is derived from an EMBL/GenBank/DDBJ whole genome shotgun (WGS) entry which is preliminary data.</text>
</comment>
<dbReference type="NCBIfam" id="TIGR02937">
    <property type="entry name" value="sigma70-ECF"/>
    <property type="match status" value="1"/>
</dbReference>
<dbReference type="InterPro" id="IPR014327">
    <property type="entry name" value="RNA_pol_sigma70_bacteroid"/>
</dbReference>
<gene>
    <name evidence="9" type="ORF">BC643_4070</name>
</gene>
<dbReference type="InterPro" id="IPR014284">
    <property type="entry name" value="RNA_pol_sigma-70_dom"/>
</dbReference>
<dbReference type="SUPFAM" id="SSF88946">
    <property type="entry name" value="Sigma2 domain of RNA polymerase sigma factors"/>
    <property type="match status" value="1"/>
</dbReference>
<keyword evidence="3 6" id="KW-0731">Sigma factor</keyword>
<dbReference type="Pfam" id="PF08281">
    <property type="entry name" value="Sigma70_r4_2"/>
    <property type="match status" value="1"/>
</dbReference>
<dbReference type="InterPro" id="IPR036388">
    <property type="entry name" value="WH-like_DNA-bd_sf"/>
</dbReference>
<evidence type="ECO:0000313" key="9">
    <source>
        <dbReference type="EMBL" id="RKD86379.1"/>
    </source>
</evidence>
<evidence type="ECO:0000313" key="10">
    <source>
        <dbReference type="Proteomes" id="UP000283387"/>
    </source>
</evidence>
<dbReference type="InterPro" id="IPR013249">
    <property type="entry name" value="RNA_pol_sigma70_r4_t2"/>
</dbReference>
<keyword evidence="5 6" id="KW-0804">Transcription</keyword>
<evidence type="ECO:0000256" key="3">
    <source>
        <dbReference type="ARBA" id="ARBA00023082"/>
    </source>
</evidence>
<evidence type="ECO:0000256" key="1">
    <source>
        <dbReference type="ARBA" id="ARBA00010641"/>
    </source>
</evidence>
<evidence type="ECO:0000256" key="5">
    <source>
        <dbReference type="ARBA" id="ARBA00023163"/>
    </source>
</evidence>
<dbReference type="SUPFAM" id="SSF88659">
    <property type="entry name" value="Sigma3 and sigma4 domains of RNA polymerase sigma factors"/>
    <property type="match status" value="1"/>
</dbReference>
<sequence>MRSNEHTLDYELVEKFCNGDIDAFDQIFSKYGDRLFGFALGYLKSKEETEELVQDVFLKIWENRKNLKKEASLKSYLFTIAYHNICLHFRKKRRHTRFLLEKSISENNIVDLEEQLEYRATIEELDKLIDKLPAKQKAIFIKSRKEGKSTREIAKEMNLAPGTVDNNISAAIKFLRQHISPNNLGMLLFFAIFITE</sequence>
<dbReference type="PANTHER" id="PTHR43133">
    <property type="entry name" value="RNA POLYMERASE ECF-TYPE SIGMA FACTO"/>
    <property type="match status" value="1"/>
</dbReference>
<keyword evidence="10" id="KW-1185">Reference proteome</keyword>
<evidence type="ECO:0000256" key="6">
    <source>
        <dbReference type="RuleBase" id="RU000716"/>
    </source>
</evidence>
<keyword evidence="4 6" id="KW-0238">DNA-binding</keyword>
<dbReference type="InterPro" id="IPR007627">
    <property type="entry name" value="RNA_pol_sigma70_r2"/>
</dbReference>
<dbReference type="Gene3D" id="1.10.1740.10">
    <property type="match status" value="1"/>
</dbReference>
<reference evidence="9 10" key="1">
    <citation type="submission" date="2018-09" db="EMBL/GenBank/DDBJ databases">
        <title>Genomic Encyclopedia of Archaeal and Bacterial Type Strains, Phase II (KMG-II): from individual species to whole genera.</title>
        <authorList>
            <person name="Goeker M."/>
        </authorList>
    </citation>
    <scope>NUCLEOTIDE SEQUENCE [LARGE SCALE GENOMIC DNA]</scope>
    <source>
        <strain evidence="9 10">DSM 27148</strain>
    </source>
</reference>
<dbReference type="GO" id="GO:0006352">
    <property type="term" value="P:DNA-templated transcription initiation"/>
    <property type="evidence" value="ECO:0007669"/>
    <property type="project" value="InterPro"/>
</dbReference>
<dbReference type="EMBL" id="RAPN01000004">
    <property type="protein sequence ID" value="RKD86379.1"/>
    <property type="molecule type" value="Genomic_DNA"/>
</dbReference>